<gene>
    <name evidence="3" type="ORF">DL89DRAFT_264783</name>
</gene>
<evidence type="ECO:0000256" key="2">
    <source>
        <dbReference type="SAM" id="MobiDB-lite"/>
    </source>
</evidence>
<keyword evidence="4" id="KW-1185">Reference proteome</keyword>
<feature type="region of interest" description="Disordered" evidence="2">
    <location>
        <begin position="414"/>
        <end position="511"/>
    </location>
</feature>
<feature type="coiled-coil region" evidence="1">
    <location>
        <begin position="35"/>
        <end position="62"/>
    </location>
</feature>
<name>A0A1Y1WN57_9FUNG</name>
<dbReference type="OrthoDB" id="5586575at2759"/>
<dbReference type="AlphaFoldDB" id="A0A1Y1WN57"/>
<comment type="caution">
    <text evidence="3">The sequence shown here is derived from an EMBL/GenBank/DDBJ whole genome shotgun (WGS) entry which is preliminary data.</text>
</comment>
<proteinExistence type="predicted"/>
<evidence type="ECO:0000313" key="4">
    <source>
        <dbReference type="Proteomes" id="UP000193922"/>
    </source>
</evidence>
<evidence type="ECO:0000256" key="1">
    <source>
        <dbReference type="SAM" id="Coils"/>
    </source>
</evidence>
<reference evidence="3 4" key="1">
    <citation type="submission" date="2016-07" db="EMBL/GenBank/DDBJ databases">
        <title>Pervasive Adenine N6-methylation of Active Genes in Fungi.</title>
        <authorList>
            <consortium name="DOE Joint Genome Institute"/>
            <person name="Mondo S.J."/>
            <person name="Dannebaum R.O."/>
            <person name="Kuo R.C."/>
            <person name="Labutti K."/>
            <person name="Haridas S."/>
            <person name="Kuo A."/>
            <person name="Salamov A."/>
            <person name="Ahrendt S.R."/>
            <person name="Lipzen A."/>
            <person name="Sullivan W."/>
            <person name="Andreopoulos W.B."/>
            <person name="Clum A."/>
            <person name="Lindquist E."/>
            <person name="Daum C."/>
            <person name="Ramamoorthy G.K."/>
            <person name="Gryganskyi A."/>
            <person name="Culley D."/>
            <person name="Magnuson J.K."/>
            <person name="James T.Y."/>
            <person name="O'Malley M.A."/>
            <person name="Stajich J.E."/>
            <person name="Spatafora J.W."/>
            <person name="Visel A."/>
            <person name="Grigoriev I.V."/>
        </authorList>
    </citation>
    <scope>NUCLEOTIDE SEQUENCE [LARGE SCALE GENOMIC DNA]</scope>
    <source>
        <strain evidence="3 4">ATCC 12442</strain>
    </source>
</reference>
<feature type="compositionally biased region" description="Polar residues" evidence="2">
    <location>
        <begin position="170"/>
        <end position="208"/>
    </location>
</feature>
<evidence type="ECO:0000313" key="3">
    <source>
        <dbReference type="EMBL" id="ORX74989.1"/>
    </source>
</evidence>
<dbReference type="RefSeq" id="XP_040748200.1">
    <property type="nucleotide sequence ID" value="XM_040886370.1"/>
</dbReference>
<accession>A0A1Y1WN57</accession>
<feature type="region of interest" description="Disordered" evidence="2">
    <location>
        <begin position="286"/>
        <end position="310"/>
    </location>
</feature>
<organism evidence="3 4">
    <name type="scientific">Linderina pennispora</name>
    <dbReference type="NCBI Taxonomy" id="61395"/>
    <lineage>
        <taxon>Eukaryota</taxon>
        <taxon>Fungi</taxon>
        <taxon>Fungi incertae sedis</taxon>
        <taxon>Zoopagomycota</taxon>
        <taxon>Kickxellomycotina</taxon>
        <taxon>Kickxellomycetes</taxon>
        <taxon>Kickxellales</taxon>
        <taxon>Kickxellaceae</taxon>
        <taxon>Linderina</taxon>
    </lineage>
</organism>
<dbReference type="Proteomes" id="UP000193922">
    <property type="component" value="Unassembled WGS sequence"/>
</dbReference>
<sequence>MLDYLCRPENLRVFLYNKNYCYNQISEHILRDRSAGQIKNKLASLENRYKKAQRQFQKWLEVRSLEADAMTSAQKKEAYDCFDPPVPEFPHLDTVFKAKPTRLRVSLLSLETTGQQPTIDAASVAMQSKKRRIDDMDGTGFLQSPTFSVRRHTEGELRGLPRPPTCSGPADSTTVDAVGSTNHSGLRSGNSQLPLMPPSVSTETTITADSGRPMSRAYSRQDSNISGLSPSPSNFLSPLSGWAMGQSSRKTSYHESNRFLSLSPRLPIDQRRNSIAAIVHAPNSLMAGQQPAGSASGDTHRNSDASSATTRIEHVSTLANRSLGPEEITLHSRELMIREREQEHQHRLDLMRQQHEYQINMAQIALRQRELAVREKEADLAFQSFATSQAPLGMPRRASFAPSLECYRIGSPMRPKQTAFRGTRHMSFQADTSTPLINVTAPQAATLPSPAETSDRAKADTSSSDASDRSATDLLNLPSDDLLKYRTTATPEDQQPHHSAASQQDSPSHYTMPVQHNYVLSSLAPAPGGSSAAPGEMLLIAPPTAHVYGSSDTLHSALSSSTVHTPGTVTTVAPADQLPYASKPIESQYTQSLRSSHN</sequence>
<feature type="region of interest" description="Disordered" evidence="2">
    <location>
        <begin position="152"/>
        <end position="232"/>
    </location>
</feature>
<dbReference type="EMBL" id="MCFD01000001">
    <property type="protein sequence ID" value="ORX74989.1"/>
    <property type="molecule type" value="Genomic_DNA"/>
</dbReference>
<feature type="compositionally biased region" description="Polar residues" evidence="2">
    <location>
        <begin position="500"/>
        <end position="509"/>
    </location>
</feature>
<feature type="compositionally biased region" description="Polar residues" evidence="2">
    <location>
        <begin position="429"/>
        <end position="443"/>
    </location>
</feature>
<keyword evidence="1" id="KW-0175">Coiled coil</keyword>
<dbReference type="GeneID" id="63803018"/>
<protein>
    <submittedName>
        <fullName evidence="3">Uncharacterized protein</fullName>
    </submittedName>
</protein>